<proteinExistence type="predicted"/>
<dbReference type="EnsemblMetazoa" id="ISCW014043-RA">
    <property type="protein sequence ID" value="ISCW014043-PA"/>
    <property type="gene ID" value="ISCW014043"/>
</dbReference>
<dbReference type="InParanoid" id="B7QMJ4"/>
<dbReference type="AlphaFoldDB" id="B7QMJ4"/>
<keyword evidence="3" id="KW-1185">Reference proteome</keyword>
<dbReference type="EMBL" id="ABJB010828934">
    <property type="status" value="NOT_ANNOTATED_CDS"/>
    <property type="molecule type" value="Genomic_DNA"/>
</dbReference>
<gene>
    <name evidence="1" type="ORF">IscW_ISCW014043</name>
</gene>
<accession>B7QMJ4</accession>
<reference evidence="1 3" key="1">
    <citation type="submission" date="2008-03" db="EMBL/GenBank/DDBJ databases">
        <title>Annotation of Ixodes scapularis.</title>
        <authorList>
            <consortium name="Ixodes scapularis Genome Project Consortium"/>
            <person name="Caler E."/>
            <person name="Hannick L.I."/>
            <person name="Bidwell S."/>
            <person name="Joardar V."/>
            <person name="Thiagarajan M."/>
            <person name="Amedeo P."/>
            <person name="Galinsky K.J."/>
            <person name="Schobel S."/>
            <person name="Inman J."/>
            <person name="Hostetler J."/>
            <person name="Miller J."/>
            <person name="Hammond M."/>
            <person name="Megy K."/>
            <person name="Lawson D."/>
            <person name="Kodira C."/>
            <person name="Sutton G."/>
            <person name="Meyer J."/>
            <person name="Hill C.A."/>
            <person name="Birren B."/>
            <person name="Nene V."/>
            <person name="Collins F."/>
            <person name="Alarcon-Chaidez F."/>
            <person name="Wikel S."/>
            <person name="Strausberg R."/>
        </authorList>
    </citation>
    <scope>NUCLEOTIDE SEQUENCE [LARGE SCALE GENOMIC DNA]</scope>
    <source>
        <strain evidence="3">Wikel</strain>
        <strain evidence="1">Wikel colony</strain>
    </source>
</reference>
<protein>
    <submittedName>
        <fullName evidence="1 2">Uncharacterized protein</fullName>
    </submittedName>
</protein>
<reference evidence="2" key="2">
    <citation type="submission" date="2020-05" db="UniProtKB">
        <authorList>
            <consortium name="EnsemblMetazoa"/>
        </authorList>
    </citation>
    <scope>IDENTIFICATION</scope>
    <source>
        <strain evidence="2">wikel</strain>
    </source>
</reference>
<dbReference type="OrthoDB" id="2015333at2759"/>
<dbReference type="STRING" id="6945.B7QMJ4"/>
<evidence type="ECO:0000313" key="1">
    <source>
        <dbReference type="EMBL" id="EEC20066.1"/>
    </source>
</evidence>
<evidence type="ECO:0000313" key="2">
    <source>
        <dbReference type="EnsemblMetazoa" id="ISCW014043-PA"/>
    </source>
</evidence>
<evidence type="ECO:0000313" key="3">
    <source>
        <dbReference type="Proteomes" id="UP000001555"/>
    </source>
</evidence>
<dbReference type="VEuPathDB" id="VectorBase:ISCW014043"/>
<dbReference type="PaxDb" id="6945-B7QMJ4"/>
<dbReference type="Proteomes" id="UP000001555">
    <property type="component" value="Unassembled WGS sequence"/>
</dbReference>
<dbReference type="VEuPathDB" id="VectorBase:ISCP_034016"/>
<dbReference type="EMBL" id="DS971592">
    <property type="protein sequence ID" value="EEC20066.1"/>
    <property type="molecule type" value="Genomic_DNA"/>
</dbReference>
<name>B7QMJ4_IXOSC</name>
<organism>
    <name type="scientific">Ixodes scapularis</name>
    <name type="common">Black-legged tick</name>
    <name type="synonym">Deer tick</name>
    <dbReference type="NCBI Taxonomy" id="6945"/>
    <lineage>
        <taxon>Eukaryota</taxon>
        <taxon>Metazoa</taxon>
        <taxon>Ecdysozoa</taxon>
        <taxon>Arthropoda</taxon>
        <taxon>Chelicerata</taxon>
        <taxon>Arachnida</taxon>
        <taxon>Acari</taxon>
        <taxon>Parasitiformes</taxon>
        <taxon>Ixodida</taxon>
        <taxon>Ixodoidea</taxon>
        <taxon>Ixodidae</taxon>
        <taxon>Ixodinae</taxon>
        <taxon>Ixodes</taxon>
    </lineage>
</organism>
<dbReference type="HOGENOM" id="CLU_2309107_0_0_1"/>
<sequence length="100" mass="11158">MALDLLRWNRDETRFVMAGRLLVAEQQPYGRAARFASLHGLLAVLGRPNSNYRPDLAHDNSLLFPRNTGIRDGALLLAKEKAGKFVLPRVSPSCLVDTWA</sequence>
<dbReference type="VEuPathDB" id="VectorBase:ISCI014043"/>